<evidence type="ECO:0000259" key="1">
    <source>
        <dbReference type="Pfam" id="PF13472"/>
    </source>
</evidence>
<reference evidence="2" key="2">
    <citation type="submission" date="2023-01" db="EMBL/GenBank/DDBJ databases">
        <authorList>
            <person name="Sun Q."/>
            <person name="Evtushenko L."/>
        </authorList>
    </citation>
    <scope>NUCLEOTIDE SEQUENCE</scope>
    <source>
        <strain evidence="2">VKM B-2222</strain>
    </source>
</reference>
<dbReference type="EMBL" id="BSFH01000016">
    <property type="protein sequence ID" value="GLK63360.1"/>
    <property type="molecule type" value="Genomic_DNA"/>
</dbReference>
<accession>A0AAD3RT28</accession>
<feature type="domain" description="SGNH hydrolase-type esterase" evidence="1">
    <location>
        <begin position="686"/>
        <end position="805"/>
    </location>
</feature>
<protein>
    <recommendedName>
        <fullName evidence="1">SGNH hydrolase-type esterase domain-containing protein</fullName>
    </recommendedName>
</protein>
<dbReference type="SUPFAM" id="SSF52266">
    <property type="entry name" value="SGNH hydrolase"/>
    <property type="match status" value="1"/>
</dbReference>
<keyword evidence="3" id="KW-1185">Reference proteome</keyword>
<dbReference type="GO" id="GO:0016788">
    <property type="term" value="F:hydrolase activity, acting on ester bonds"/>
    <property type="evidence" value="ECO:0007669"/>
    <property type="project" value="UniProtKB-ARBA"/>
</dbReference>
<sequence>MAVTDDINIALRDFERYTGDGLPNAPVGHPLPVGDPRSGVHHPSKAELRNLLTTIAQTMGDPDALDEIVAATGAPLASFRLPLIHDPWGVKSGGVHTIYVPRHGYVRRGDRVLNGIYGTPSTPFPDHVALEVTSDGAATVYIDLLDTTSPYKITNWPETPPTDRPSSIVVVAEIYRQRIKTDFAMVKLEDPDQELISFRWPIVVDGGKVRFGGFYHYSSATGWTFYQPPAPEAYWEFDLNTLNNSHWRYYVDRVAAAAGEVPIKVANGGSTRPLVLGNQAALIEIGTSINSMFQTVHPVIGGQFGVPNMMPLGNDPDRAPRYHALTTAVDLTDPALMVRGLTRGFGGIRPMPRLRLPPDTPRQGWIFVRVCVQVAADDDFASPTIYLQSGDSRNLAQFSMLMERRLSARAAVYTRIVPYNVAETPEMLTVGYTTEGRITAGHQYYIGPLMGAIQSGDFASAGTEDILLPPELFVVAGRDLPIWRDGIVPDREGPGRVNLRQQSAPVGIVPWSQPIIGHAVPDYAAAPPTIGISVSGSRYSQSFRAERTVSVNRISGPVSGAVKVLCMGDSITNRELPSRVSAALADIGMTPEMLGTMANDGGAWGEGRGAWEYGDFIGIDTQFPAVPVGDEAVYLAMDATNANADGRWGRNPFLRPATGSDDPAHVFNGLIFDFPAYLSRFGVDVPDYVTLQLGTNDINQRAPAVSLDQITKGLAVMVPSILAASPTIRVGVSIPPLPRSPHGDGKWTGHMVAAIRAIMAECAKHARADCVPVWAHMSPDFGWVVSARQTRDGRVVGEIGDELHPIDANLGYMADAWAQWIACRAI</sequence>
<comment type="caution">
    <text evidence="2">The sequence shown here is derived from an EMBL/GenBank/DDBJ whole genome shotgun (WGS) entry which is preliminary data.</text>
</comment>
<dbReference type="Pfam" id="PF13472">
    <property type="entry name" value="Lipase_GDSL_2"/>
    <property type="match status" value="1"/>
</dbReference>
<name>A0AAD3RT28_9RHOB</name>
<organism evidence="2 3">
    <name type="scientific">Paracoccus kondratievae</name>
    <dbReference type="NCBI Taxonomy" id="135740"/>
    <lineage>
        <taxon>Bacteria</taxon>
        <taxon>Pseudomonadati</taxon>
        <taxon>Pseudomonadota</taxon>
        <taxon>Alphaproteobacteria</taxon>
        <taxon>Rhodobacterales</taxon>
        <taxon>Paracoccaceae</taxon>
        <taxon>Paracoccus</taxon>
    </lineage>
</organism>
<dbReference type="Proteomes" id="UP001143349">
    <property type="component" value="Unassembled WGS sequence"/>
</dbReference>
<gene>
    <name evidence="2" type="ORF">GCM10017635_08300</name>
</gene>
<evidence type="ECO:0000313" key="2">
    <source>
        <dbReference type="EMBL" id="GLK63360.1"/>
    </source>
</evidence>
<dbReference type="InterPro" id="IPR036514">
    <property type="entry name" value="SGNH_hydro_sf"/>
</dbReference>
<reference evidence="2" key="1">
    <citation type="journal article" date="2014" name="Int. J. Syst. Evol. Microbiol.">
        <title>Complete genome sequence of Corynebacterium casei LMG S-19264T (=DSM 44701T), isolated from a smear-ripened cheese.</title>
        <authorList>
            <consortium name="US DOE Joint Genome Institute (JGI-PGF)"/>
            <person name="Walter F."/>
            <person name="Albersmeier A."/>
            <person name="Kalinowski J."/>
            <person name="Ruckert C."/>
        </authorList>
    </citation>
    <scope>NUCLEOTIDE SEQUENCE</scope>
    <source>
        <strain evidence="2">VKM B-2222</strain>
    </source>
</reference>
<evidence type="ECO:0000313" key="3">
    <source>
        <dbReference type="Proteomes" id="UP001143349"/>
    </source>
</evidence>
<proteinExistence type="predicted"/>
<dbReference type="AlphaFoldDB" id="A0AAD3RT28"/>
<dbReference type="RefSeq" id="WP_271179252.1">
    <property type="nucleotide sequence ID" value="NZ_BSFH01000016.1"/>
</dbReference>
<dbReference type="Gene3D" id="3.40.50.1110">
    <property type="entry name" value="SGNH hydrolase"/>
    <property type="match status" value="1"/>
</dbReference>
<dbReference type="InterPro" id="IPR013830">
    <property type="entry name" value="SGNH_hydro"/>
</dbReference>